<protein>
    <submittedName>
        <fullName evidence="1">Uncharacterized protein</fullName>
    </submittedName>
</protein>
<gene>
    <name evidence="1" type="primary">35</name>
    <name evidence="1" type="ORF">PBI_CORAL_35</name>
</gene>
<dbReference type="RefSeq" id="YP_009815792.1">
    <property type="nucleotide sequence ID" value="NC_048099.1"/>
</dbReference>
<organism evidence="1 2">
    <name type="scientific">Arthrobacter phage Coral</name>
    <dbReference type="NCBI Taxonomy" id="2419951"/>
    <lineage>
        <taxon>Viruses</taxon>
        <taxon>Duplodnaviria</taxon>
        <taxon>Heunggongvirae</taxon>
        <taxon>Uroviricota</taxon>
        <taxon>Caudoviricetes</taxon>
        <taxon>Coralvirus</taxon>
        <taxon>Coralvirus coral</taxon>
    </lineage>
</organism>
<dbReference type="Proteomes" id="UP000278552">
    <property type="component" value="Segment"/>
</dbReference>
<proteinExistence type="predicted"/>
<dbReference type="KEGG" id="vg:55007022"/>
<dbReference type="GeneID" id="55007022"/>
<evidence type="ECO:0000313" key="2">
    <source>
        <dbReference type="Proteomes" id="UP000278552"/>
    </source>
</evidence>
<evidence type="ECO:0000313" key="1">
    <source>
        <dbReference type="EMBL" id="AYN57510.1"/>
    </source>
</evidence>
<accession>A0A3G2KEW9</accession>
<name>A0A3G2KEW9_9CAUD</name>
<sequence>MLNLESQQGRKDPTKMETISRRQLAKSIAAQHEISTPRAALLVTIAAAELEIDGETYSLRQAGELERVIASKQSK</sequence>
<dbReference type="EMBL" id="MH834606">
    <property type="protein sequence ID" value="AYN57510.1"/>
    <property type="molecule type" value="Genomic_DNA"/>
</dbReference>
<keyword evidence="2" id="KW-1185">Reference proteome</keyword>
<reference evidence="1 2" key="1">
    <citation type="submission" date="2018-09" db="EMBL/GenBank/DDBJ databases">
        <authorList>
            <person name="Giglietti G."/>
            <person name="Stoner T.H."/>
            <person name="Garlena R.A."/>
            <person name="Russell D.A."/>
            <person name="Pope W.H."/>
            <person name="Jacobs-Sera D."/>
            <person name="Hatfull G.F."/>
        </authorList>
    </citation>
    <scope>NUCLEOTIDE SEQUENCE [LARGE SCALE GENOMIC DNA]</scope>
</reference>